<dbReference type="AlphaFoldDB" id="A0A392QDQ8"/>
<proteinExistence type="predicted"/>
<protein>
    <submittedName>
        <fullName evidence="1">Uncharacterized protein</fullName>
    </submittedName>
</protein>
<organism evidence="1 2">
    <name type="scientific">Trifolium medium</name>
    <dbReference type="NCBI Taxonomy" id="97028"/>
    <lineage>
        <taxon>Eukaryota</taxon>
        <taxon>Viridiplantae</taxon>
        <taxon>Streptophyta</taxon>
        <taxon>Embryophyta</taxon>
        <taxon>Tracheophyta</taxon>
        <taxon>Spermatophyta</taxon>
        <taxon>Magnoliopsida</taxon>
        <taxon>eudicotyledons</taxon>
        <taxon>Gunneridae</taxon>
        <taxon>Pentapetalae</taxon>
        <taxon>rosids</taxon>
        <taxon>fabids</taxon>
        <taxon>Fabales</taxon>
        <taxon>Fabaceae</taxon>
        <taxon>Papilionoideae</taxon>
        <taxon>50 kb inversion clade</taxon>
        <taxon>NPAAA clade</taxon>
        <taxon>Hologalegina</taxon>
        <taxon>IRL clade</taxon>
        <taxon>Trifolieae</taxon>
        <taxon>Trifolium</taxon>
    </lineage>
</organism>
<comment type="caution">
    <text evidence="1">The sequence shown here is derived from an EMBL/GenBank/DDBJ whole genome shotgun (WGS) entry which is preliminary data.</text>
</comment>
<evidence type="ECO:0000313" key="1">
    <source>
        <dbReference type="EMBL" id="MCI21992.1"/>
    </source>
</evidence>
<dbReference type="EMBL" id="LXQA010127942">
    <property type="protein sequence ID" value="MCI21992.1"/>
    <property type="molecule type" value="Genomic_DNA"/>
</dbReference>
<keyword evidence="2" id="KW-1185">Reference proteome</keyword>
<dbReference type="Proteomes" id="UP000265520">
    <property type="component" value="Unassembled WGS sequence"/>
</dbReference>
<name>A0A392QDQ8_9FABA</name>
<feature type="non-terminal residue" evidence="1">
    <location>
        <position position="1"/>
    </location>
</feature>
<sequence>KSLVESTRQAVGTGQGAMLQTNASPGANCFLSLPSNDAHAGLLLLNGTCTLKVTCSGNINGLKDKECGQIGVNKMPGTCRFQDGVSNGGA</sequence>
<evidence type="ECO:0000313" key="2">
    <source>
        <dbReference type="Proteomes" id="UP000265520"/>
    </source>
</evidence>
<accession>A0A392QDQ8</accession>
<reference evidence="1 2" key="1">
    <citation type="journal article" date="2018" name="Front. Plant Sci.">
        <title>Red Clover (Trifolium pratense) and Zigzag Clover (T. medium) - A Picture of Genomic Similarities and Differences.</title>
        <authorList>
            <person name="Dluhosova J."/>
            <person name="Istvanek J."/>
            <person name="Nedelnik J."/>
            <person name="Repkova J."/>
        </authorList>
    </citation>
    <scope>NUCLEOTIDE SEQUENCE [LARGE SCALE GENOMIC DNA]</scope>
    <source>
        <strain evidence="2">cv. 10/8</strain>
        <tissue evidence="1">Leaf</tissue>
    </source>
</reference>